<organism evidence="1 2">
    <name type="scientific">Brachionus plicatilis</name>
    <name type="common">Marine rotifer</name>
    <name type="synonym">Brachionus muelleri</name>
    <dbReference type="NCBI Taxonomy" id="10195"/>
    <lineage>
        <taxon>Eukaryota</taxon>
        <taxon>Metazoa</taxon>
        <taxon>Spiralia</taxon>
        <taxon>Gnathifera</taxon>
        <taxon>Rotifera</taxon>
        <taxon>Eurotatoria</taxon>
        <taxon>Monogononta</taxon>
        <taxon>Pseudotrocha</taxon>
        <taxon>Ploima</taxon>
        <taxon>Brachionidae</taxon>
        <taxon>Brachionus</taxon>
    </lineage>
</organism>
<keyword evidence="2" id="KW-1185">Reference proteome</keyword>
<protein>
    <submittedName>
        <fullName evidence="1">Uncharacterized protein</fullName>
    </submittedName>
</protein>
<dbReference type="EMBL" id="REGN01008682">
    <property type="protein sequence ID" value="RNA03025.1"/>
    <property type="molecule type" value="Genomic_DNA"/>
</dbReference>
<accession>A0A3M7PW76</accession>
<comment type="caution">
    <text evidence="1">The sequence shown here is derived from an EMBL/GenBank/DDBJ whole genome shotgun (WGS) entry which is preliminary data.</text>
</comment>
<gene>
    <name evidence="1" type="ORF">BpHYR1_011101</name>
</gene>
<proteinExistence type="predicted"/>
<dbReference type="AlphaFoldDB" id="A0A3M7PW76"/>
<reference evidence="1 2" key="1">
    <citation type="journal article" date="2018" name="Sci. Rep.">
        <title>Genomic signatures of local adaptation to the degree of environmental predictability in rotifers.</title>
        <authorList>
            <person name="Franch-Gras L."/>
            <person name="Hahn C."/>
            <person name="Garcia-Roger E.M."/>
            <person name="Carmona M.J."/>
            <person name="Serra M."/>
            <person name="Gomez A."/>
        </authorList>
    </citation>
    <scope>NUCLEOTIDE SEQUENCE [LARGE SCALE GENOMIC DNA]</scope>
    <source>
        <strain evidence="1">HYR1</strain>
    </source>
</reference>
<dbReference type="Proteomes" id="UP000276133">
    <property type="component" value="Unassembled WGS sequence"/>
</dbReference>
<evidence type="ECO:0000313" key="1">
    <source>
        <dbReference type="EMBL" id="RNA03025.1"/>
    </source>
</evidence>
<evidence type="ECO:0000313" key="2">
    <source>
        <dbReference type="Proteomes" id="UP000276133"/>
    </source>
</evidence>
<sequence length="77" mass="8843">MPCQAIDILTKKRVLDEVDKGTKYELIAEKFVTCINTLKLFAAQGGTKEETSDMLKLIRNLENKIFDKQINMFGFKD</sequence>
<name>A0A3M7PW76_BRAPC</name>